<dbReference type="RefSeq" id="WP_143969783.1">
    <property type="nucleotide sequence ID" value="NZ_VJOO01000041.1"/>
</dbReference>
<dbReference type="EMBL" id="VJOO01000041">
    <property type="protein sequence ID" value="TSE34579.1"/>
    <property type="molecule type" value="Genomic_DNA"/>
</dbReference>
<protein>
    <submittedName>
        <fullName evidence="1">Uncharacterized protein</fullName>
    </submittedName>
</protein>
<proteinExistence type="predicted"/>
<organism evidence="1 2">
    <name type="scientific">Tepidimonas fonticaldi</name>
    <dbReference type="NCBI Taxonomy" id="1101373"/>
    <lineage>
        <taxon>Bacteria</taxon>
        <taxon>Pseudomonadati</taxon>
        <taxon>Pseudomonadota</taxon>
        <taxon>Betaproteobacteria</taxon>
        <taxon>Burkholderiales</taxon>
        <taxon>Tepidimonas</taxon>
    </lineage>
</organism>
<accession>A0A554XFM5</accession>
<evidence type="ECO:0000313" key="2">
    <source>
        <dbReference type="Proteomes" id="UP000316388"/>
    </source>
</evidence>
<comment type="caution">
    <text evidence="1">The sequence shown here is derived from an EMBL/GenBank/DDBJ whole genome shotgun (WGS) entry which is preliminary data.</text>
</comment>
<gene>
    <name evidence="1" type="ORF">Tfont_02608</name>
</gene>
<evidence type="ECO:0000313" key="1">
    <source>
        <dbReference type="EMBL" id="TSE34579.1"/>
    </source>
</evidence>
<reference evidence="1 2" key="1">
    <citation type="submission" date="2019-07" db="EMBL/GenBank/DDBJ databases">
        <title>Tepidimonas fonticaldi AT-A2 draft genome.</title>
        <authorList>
            <person name="Da Costa M.S."/>
            <person name="Froufe H.J.C."/>
            <person name="Egas C."/>
            <person name="Albuquerque L."/>
        </authorList>
    </citation>
    <scope>NUCLEOTIDE SEQUENCE [LARGE SCALE GENOMIC DNA]</scope>
    <source>
        <strain evidence="1 2">AT-A2</strain>
    </source>
</reference>
<sequence length="194" mass="21621">MVDGLVARFRETFFAVVQAGELAGELKQAASAANLGAWTRALTEAAIRTCSGLGLMASAKGHKLELLPIHRSEYLALDVMAFAEGEKRWRFPVAVMELENSAREDQIAYSLWKVLSVRAELRIVFCYRRNGEEIPALLRHLREEVVEAMGLAGRVKLEGATLLVVGSRSESGTFPFGYFGWWLLDTNTGRFERL</sequence>
<dbReference type="AlphaFoldDB" id="A0A554XFM5"/>
<dbReference type="Proteomes" id="UP000316388">
    <property type="component" value="Unassembled WGS sequence"/>
</dbReference>
<name>A0A554XFM5_9BURK</name>